<dbReference type="Proteomes" id="UP000677875">
    <property type="component" value="Unassembled WGS sequence"/>
</dbReference>
<reference evidence="4" key="1">
    <citation type="submission" date="2021-04" db="EMBL/GenBank/DDBJ databases">
        <title>Genome seq and assembly of Streptomyces sp. RG38.</title>
        <authorList>
            <person name="Chhetri G."/>
        </authorList>
    </citation>
    <scope>NUCLEOTIDE SEQUENCE</scope>
    <source>
        <strain evidence="4">RG38</strain>
    </source>
</reference>
<evidence type="ECO:0000259" key="3">
    <source>
        <dbReference type="PROSITE" id="PS50893"/>
    </source>
</evidence>
<dbReference type="InterPro" id="IPR027417">
    <property type="entry name" value="P-loop_NTPase"/>
</dbReference>
<organism evidence="4 5">
    <name type="scientific">Streptomyces tagetis</name>
    <dbReference type="NCBI Taxonomy" id="2820809"/>
    <lineage>
        <taxon>Bacteria</taxon>
        <taxon>Bacillati</taxon>
        <taxon>Actinomycetota</taxon>
        <taxon>Actinomycetes</taxon>
        <taxon>Kitasatosporales</taxon>
        <taxon>Streptomycetaceae</taxon>
        <taxon>Streptomyces</taxon>
    </lineage>
</organism>
<keyword evidence="2 4" id="KW-0067">ATP-binding</keyword>
<feature type="domain" description="ABC transporter" evidence="3">
    <location>
        <begin position="18"/>
        <end position="216"/>
    </location>
</feature>
<dbReference type="GO" id="GO:0016887">
    <property type="term" value="F:ATP hydrolysis activity"/>
    <property type="evidence" value="ECO:0007669"/>
    <property type="project" value="InterPro"/>
</dbReference>
<dbReference type="InterPro" id="IPR003593">
    <property type="entry name" value="AAA+_ATPase"/>
</dbReference>
<dbReference type="EMBL" id="JAGPNL010000001">
    <property type="protein sequence ID" value="MBQ0825439.1"/>
    <property type="molecule type" value="Genomic_DNA"/>
</dbReference>
<dbReference type="PANTHER" id="PTHR43038:SF7">
    <property type="entry name" value="ABC TRANSPORT SYSTEM ATP-BINDING PROTEIN"/>
    <property type="match status" value="1"/>
</dbReference>
<protein>
    <submittedName>
        <fullName evidence="4">ABC transporter ATP-binding protein</fullName>
    </submittedName>
</protein>
<evidence type="ECO:0000256" key="2">
    <source>
        <dbReference type="ARBA" id="ARBA00022840"/>
    </source>
</evidence>
<dbReference type="PANTHER" id="PTHR43038">
    <property type="entry name" value="ATP-BINDING CASSETTE, SUB-FAMILY H, MEMBER 1"/>
    <property type="match status" value="1"/>
</dbReference>
<accession>A0A940XBD4</accession>
<evidence type="ECO:0000256" key="1">
    <source>
        <dbReference type="ARBA" id="ARBA00022741"/>
    </source>
</evidence>
<dbReference type="CDD" id="cd03230">
    <property type="entry name" value="ABC_DR_subfamily_A"/>
    <property type="match status" value="1"/>
</dbReference>
<dbReference type="Gene3D" id="3.40.50.300">
    <property type="entry name" value="P-loop containing nucleotide triphosphate hydrolases"/>
    <property type="match status" value="1"/>
</dbReference>
<name>A0A940XBD4_9ACTN</name>
<dbReference type="SUPFAM" id="SSF52540">
    <property type="entry name" value="P-loop containing nucleoside triphosphate hydrolases"/>
    <property type="match status" value="1"/>
</dbReference>
<dbReference type="Pfam" id="PF00005">
    <property type="entry name" value="ABC_tran"/>
    <property type="match status" value="1"/>
</dbReference>
<sequence length="217" mass="23587">MAPGGEVPVRASEGEPRLVLSGVAKSYGRRRVLNGVDLTVRAGSLVGVVGENGAGKSTLLRVMVGELTPDGGEVRRGGEVGYCPQETVLNPLLTIAQHLELFRVAYRLPDAARARELLAEFGCADRLDQRAGTLSGGTRQKLNLVLALMHDPPLLVLDEPYQGFDWDTHQRFWRLARALRDRGQSVVVVSHLVHDLGHFDAVHHLRDGVLREGVPAA</sequence>
<gene>
    <name evidence="4" type="ORF">J5Y05_02755</name>
</gene>
<comment type="caution">
    <text evidence="4">The sequence shown here is derived from an EMBL/GenBank/DDBJ whole genome shotgun (WGS) entry which is preliminary data.</text>
</comment>
<keyword evidence="5" id="KW-1185">Reference proteome</keyword>
<dbReference type="PROSITE" id="PS50893">
    <property type="entry name" value="ABC_TRANSPORTER_2"/>
    <property type="match status" value="1"/>
</dbReference>
<dbReference type="AlphaFoldDB" id="A0A940XBD4"/>
<evidence type="ECO:0000313" key="4">
    <source>
        <dbReference type="EMBL" id="MBQ0825439.1"/>
    </source>
</evidence>
<evidence type="ECO:0000313" key="5">
    <source>
        <dbReference type="Proteomes" id="UP000677875"/>
    </source>
</evidence>
<dbReference type="SMART" id="SM00382">
    <property type="entry name" value="AAA"/>
    <property type="match status" value="1"/>
</dbReference>
<proteinExistence type="predicted"/>
<dbReference type="InterPro" id="IPR003439">
    <property type="entry name" value="ABC_transporter-like_ATP-bd"/>
</dbReference>
<dbReference type="GO" id="GO:0005524">
    <property type="term" value="F:ATP binding"/>
    <property type="evidence" value="ECO:0007669"/>
    <property type="project" value="UniProtKB-KW"/>
</dbReference>
<keyword evidence="1" id="KW-0547">Nucleotide-binding</keyword>